<evidence type="ECO:0000313" key="4">
    <source>
        <dbReference type="EMBL" id="AAK79850.1"/>
    </source>
</evidence>
<dbReference type="InterPro" id="IPR032812">
    <property type="entry name" value="SbsA_Ig"/>
</dbReference>
<dbReference type="AlphaFoldDB" id="Q97HX0"/>
<gene>
    <name evidence="4" type="ordered locus">CA_C1886</name>
</gene>
<evidence type="ECO:0000313" key="5">
    <source>
        <dbReference type="Proteomes" id="UP000000814"/>
    </source>
</evidence>
<keyword evidence="1" id="KW-0732">Signal</keyword>
<dbReference type="Gene3D" id="2.60.40.1220">
    <property type="match status" value="1"/>
</dbReference>
<sequence>MPNMGIEKLYVSQQLTDSAAGMTFTKPQYYKYVQELSLKPKVNSASAYAENRKVDQDTQFDSCDVSINLFQMTSSQRAFMLGQSLAGGGGAIGALNDKAPWITLLYKAPIKVDDTIYYRYGVIYKTQFQPPDDDYKTTEGKPDFSQVPKISGSAQPTEWSFKDGKLEKHPWEWHVDTCDPNCPENIDDTWFNSVSIPSLVTYGSLSLSASSPKDGATGISLDTKPSLTFNNPIMNATSILLYNVSDGATVNTTTSSDSSGKIITITPSTNLVANKNYVLVVQDVTDLYGQTLDTQLIRFTTATAAS</sequence>
<evidence type="ECO:0000256" key="1">
    <source>
        <dbReference type="ARBA" id="ARBA00022729"/>
    </source>
</evidence>
<protein>
    <submittedName>
        <fullName evidence="4">Uncharacterized phage related protein</fullName>
    </submittedName>
</protein>
<organism evidence="4 5">
    <name type="scientific">Clostridium acetobutylicum (strain ATCC 824 / DSM 792 / JCM 1419 / IAM 19013 / LMG 5710 / NBRC 13948 / NRRL B-527 / VKM B-1787 / 2291 / W)</name>
    <dbReference type="NCBI Taxonomy" id="272562"/>
    <lineage>
        <taxon>Bacteria</taxon>
        <taxon>Bacillati</taxon>
        <taxon>Bacillota</taxon>
        <taxon>Clostridia</taxon>
        <taxon>Eubacteriales</taxon>
        <taxon>Clostridiaceae</taxon>
        <taxon>Clostridium</taxon>
    </lineage>
</organism>
<feature type="domain" description="SbsA Ig-like" evidence="3">
    <location>
        <begin position="206"/>
        <end position="301"/>
    </location>
</feature>
<dbReference type="PATRIC" id="fig|272562.8.peg.2089"/>
<evidence type="ECO:0000256" key="2">
    <source>
        <dbReference type="SAM" id="MobiDB-lite"/>
    </source>
</evidence>
<dbReference type="EMBL" id="AE001437">
    <property type="protein sequence ID" value="AAK79850.1"/>
    <property type="molecule type" value="Genomic_DNA"/>
</dbReference>
<accession>Q97HX0</accession>
<reference evidence="4 5" key="1">
    <citation type="journal article" date="2001" name="J. Bacteriol.">
        <title>Genome sequence and comparative analysis of the solvent-producing bacterium Clostridium acetobutylicum.</title>
        <authorList>
            <person name="Nolling J."/>
            <person name="Breton G."/>
            <person name="Omelchenko M.V."/>
            <person name="Makarova K.S."/>
            <person name="Zeng Q."/>
            <person name="Gibson R."/>
            <person name="Lee H.M."/>
            <person name="Dubois J."/>
            <person name="Qiu D."/>
            <person name="Hitti J."/>
            <person name="Wolf Y.I."/>
            <person name="Tatusov R.L."/>
            <person name="Sabathe F."/>
            <person name="Doucette-Stamm L."/>
            <person name="Soucaille P."/>
            <person name="Daly M.J."/>
            <person name="Bennett G.N."/>
            <person name="Koonin E.V."/>
            <person name="Smith D.R."/>
        </authorList>
    </citation>
    <scope>NUCLEOTIDE SEQUENCE [LARGE SCALE GENOMIC DNA]</scope>
    <source>
        <strain evidence="5">ATCC 824 / DSM 792 / JCM 1419 / LMG 5710 / VKM B-1787</strain>
    </source>
</reference>
<dbReference type="STRING" id="272562.CA_C1886"/>
<keyword evidence="5" id="KW-1185">Reference proteome</keyword>
<name>Q97HX0_CLOAB</name>
<dbReference type="eggNOG" id="ENOG5032R1J">
    <property type="taxonomic scope" value="Bacteria"/>
</dbReference>
<dbReference type="RefSeq" id="WP_010965191.1">
    <property type="nucleotide sequence ID" value="NC_003030.1"/>
</dbReference>
<dbReference type="HOGENOM" id="CLU_914329_0_0_9"/>
<feature type="region of interest" description="Disordered" evidence="2">
    <location>
        <begin position="134"/>
        <end position="156"/>
    </location>
</feature>
<evidence type="ECO:0000259" key="3">
    <source>
        <dbReference type="Pfam" id="PF13205"/>
    </source>
</evidence>
<dbReference type="NCBIfam" id="TIGR01603">
    <property type="entry name" value="maj_tail_phi13"/>
    <property type="match status" value="1"/>
</dbReference>
<dbReference type="PIR" id="G97132">
    <property type="entry name" value="G97132"/>
</dbReference>
<dbReference type="OrthoDB" id="3078218at2"/>
<dbReference type="Proteomes" id="UP000000814">
    <property type="component" value="Chromosome"/>
</dbReference>
<dbReference type="InterPro" id="IPR014755">
    <property type="entry name" value="Cu-Rt/internalin_Ig-like"/>
</dbReference>
<proteinExistence type="predicted"/>
<dbReference type="Pfam" id="PF13205">
    <property type="entry name" value="Big_5"/>
    <property type="match status" value="1"/>
</dbReference>
<dbReference type="InterPro" id="IPR006490">
    <property type="entry name" value="Maj_tail_phi13"/>
</dbReference>
<dbReference type="KEGG" id="cac:CA_C1886"/>